<dbReference type="EMBL" id="MN740292">
    <property type="protein sequence ID" value="QHT98352.1"/>
    <property type="molecule type" value="Genomic_DNA"/>
</dbReference>
<reference evidence="1" key="1">
    <citation type="journal article" date="2020" name="Nature">
        <title>Giant virus diversity and host interactions through global metagenomics.</title>
        <authorList>
            <person name="Schulz F."/>
            <person name="Roux S."/>
            <person name="Paez-Espino D."/>
            <person name="Jungbluth S."/>
            <person name="Walsh D.A."/>
            <person name="Denef V.J."/>
            <person name="McMahon K.D."/>
            <person name="Konstantinidis K.T."/>
            <person name="Eloe-Fadrosh E.A."/>
            <person name="Kyrpides N.C."/>
            <person name="Woyke T."/>
        </authorList>
    </citation>
    <scope>NUCLEOTIDE SEQUENCE</scope>
    <source>
        <strain evidence="1">GVMAG-M-3300025652-16</strain>
    </source>
</reference>
<sequence>MTPTQVGIKLNDTTSASELDSFFTQVWSQDKRVNIVLDATDCRRISLRRILSMKGVLDEHRHSSNKYIDHTVVLVNSRFARFILRAGLAIIKTERPVYISTPT</sequence>
<organism evidence="1">
    <name type="scientific">viral metagenome</name>
    <dbReference type="NCBI Taxonomy" id="1070528"/>
    <lineage>
        <taxon>unclassified sequences</taxon>
        <taxon>metagenomes</taxon>
        <taxon>organismal metagenomes</taxon>
    </lineage>
</organism>
<evidence type="ECO:0008006" key="2">
    <source>
        <dbReference type="Google" id="ProtNLM"/>
    </source>
</evidence>
<dbReference type="AlphaFoldDB" id="A0A6C0IZ83"/>
<protein>
    <recommendedName>
        <fullName evidence="2">STAS domain-containing protein</fullName>
    </recommendedName>
</protein>
<evidence type="ECO:0000313" key="1">
    <source>
        <dbReference type="EMBL" id="QHT98352.1"/>
    </source>
</evidence>
<proteinExistence type="predicted"/>
<accession>A0A6C0IZ83</accession>
<name>A0A6C0IZ83_9ZZZZ</name>